<evidence type="ECO:0000313" key="1">
    <source>
        <dbReference type="EMBL" id="CAD7013481.1"/>
    </source>
</evidence>
<evidence type="ECO:0000313" key="2">
    <source>
        <dbReference type="EMBL" id="JAB88944.1"/>
    </source>
</evidence>
<dbReference type="AlphaFoldDB" id="W8BH33"/>
<reference evidence="1" key="3">
    <citation type="submission" date="2020-11" db="EMBL/GenBank/DDBJ databases">
        <authorList>
            <person name="Whitehead M."/>
        </authorList>
    </citation>
    <scope>NUCLEOTIDE SEQUENCE</scope>
    <source>
        <strain evidence="1">EGII</strain>
    </source>
</reference>
<organism evidence="2">
    <name type="scientific">Ceratitis capitata</name>
    <name type="common">Mediterranean fruit fly</name>
    <name type="synonym">Tephritis capitata</name>
    <dbReference type="NCBI Taxonomy" id="7213"/>
    <lineage>
        <taxon>Eukaryota</taxon>
        <taxon>Metazoa</taxon>
        <taxon>Ecdysozoa</taxon>
        <taxon>Arthropoda</taxon>
        <taxon>Hexapoda</taxon>
        <taxon>Insecta</taxon>
        <taxon>Pterygota</taxon>
        <taxon>Neoptera</taxon>
        <taxon>Endopterygota</taxon>
        <taxon>Diptera</taxon>
        <taxon>Brachycera</taxon>
        <taxon>Muscomorpha</taxon>
        <taxon>Tephritoidea</taxon>
        <taxon>Tephritidae</taxon>
        <taxon>Ceratitis</taxon>
        <taxon>Ceratitis</taxon>
    </lineage>
</organism>
<dbReference type="Proteomes" id="UP000606786">
    <property type="component" value="Unassembled WGS sequence"/>
</dbReference>
<keyword evidence="3" id="KW-1185">Reference proteome</keyword>
<name>W8BH33_CERCA</name>
<gene>
    <name evidence="1" type="ORF">CCAP1982_LOCUS21543</name>
</gene>
<proteinExistence type="evidence at transcript level"/>
<protein>
    <submittedName>
        <fullName evidence="1">(Mediterranean fruit fly) hypothetical protein</fullName>
    </submittedName>
</protein>
<dbReference type="OrthoDB" id="8031146at2759"/>
<reference evidence="2" key="1">
    <citation type="submission" date="2013-07" db="EMBL/GenBank/DDBJ databases">
        <authorList>
            <person name="Geib S."/>
        </authorList>
    </citation>
    <scope>NUCLEOTIDE SEQUENCE</scope>
</reference>
<dbReference type="KEGG" id="ccat:105664450"/>
<accession>W8BH33</accession>
<dbReference type="EMBL" id="CAJHJT010000056">
    <property type="protein sequence ID" value="CAD7013481.1"/>
    <property type="molecule type" value="Genomic_DNA"/>
</dbReference>
<evidence type="ECO:0000313" key="3">
    <source>
        <dbReference type="Proteomes" id="UP000606786"/>
    </source>
</evidence>
<reference evidence="2" key="2">
    <citation type="journal article" date="2014" name="BMC Genomics">
        <title>A genomic perspective to assessing quality of mass-reared SIT flies used in Mediterranean fruit fly (Ceratitis capitata) eradication in California.</title>
        <authorList>
            <person name="Calla B."/>
            <person name="Hall B."/>
            <person name="Hou S."/>
            <person name="Geib S.M."/>
        </authorList>
    </citation>
    <scope>NUCLEOTIDE SEQUENCE</scope>
</reference>
<dbReference type="EMBL" id="GAMC01017611">
    <property type="protein sequence ID" value="JAB88944.1"/>
    <property type="molecule type" value="mRNA"/>
</dbReference>
<sequence length="157" mass="17464">MESTAPDMPQLVKVRLIPAQTSEELKRHIVANVVLESRTSVVPYIDDANSVNKVTQKQLASTAIPPKIGHKRLRFYSAGPRTYHTKCPLCEQYGDAAVMRAAGLKDASCCLSTLSCFFPIFWLCCICTWCGCNREWTTKGIYCSKCGGKLGMQQRPK</sequence>